<comment type="caution">
    <text evidence="2">The sequence shown here is derived from an EMBL/GenBank/DDBJ whole genome shotgun (WGS) entry which is preliminary data.</text>
</comment>
<name>A0AAP0P268_9MAGN</name>
<accession>A0AAP0P268</accession>
<feature type="compositionally biased region" description="Pro residues" evidence="1">
    <location>
        <begin position="20"/>
        <end position="35"/>
    </location>
</feature>
<reference evidence="2 3" key="1">
    <citation type="submission" date="2024-01" db="EMBL/GenBank/DDBJ databases">
        <title>Genome assemblies of Stephania.</title>
        <authorList>
            <person name="Yang L."/>
        </authorList>
    </citation>
    <scope>NUCLEOTIDE SEQUENCE [LARGE SCALE GENOMIC DNA]</scope>
    <source>
        <strain evidence="2">YNDBR</strain>
        <tissue evidence="2">Leaf</tissue>
    </source>
</reference>
<feature type="region of interest" description="Disordered" evidence="1">
    <location>
        <begin position="1"/>
        <end position="90"/>
    </location>
</feature>
<feature type="compositionally biased region" description="Basic residues" evidence="1">
    <location>
        <begin position="79"/>
        <end position="88"/>
    </location>
</feature>
<sequence length="316" mass="35622">MTGLTPTHVASLHRLSAELPLPPPPPPPPPRPISPPSTTSPTKSSPTSTTLPSPFSPPLRPNLPRPGQGRVRLLLPSRPPRRTLRRPPHLPGFPDWHAPIASCLQLRASLDLPIAAVSLQIARNSLWLKSWGPKPSHPEKPLRIARNALKKAPFLIPLFNYYYIPSNPSLARNPILFVDEDQIFCCGSDLSDFFERKSLFVRSDDNTKHRHFIGSTSNLHHRRSLDSSRTPRWVEFWSDSATYRGRRNLNSSFSSSLSVEYHLAISKQRDLWHYMDNMRHVSITSSITTLQKPPTQTLSLSLSSGQIWPYSLARSE</sequence>
<dbReference type="PANTHER" id="PTHR32011">
    <property type="entry name" value="OS08G0472400 PROTEIN"/>
    <property type="match status" value="1"/>
</dbReference>
<protein>
    <submittedName>
        <fullName evidence="2">Uncharacterized protein</fullName>
    </submittedName>
</protein>
<feature type="compositionally biased region" description="Low complexity" evidence="1">
    <location>
        <begin position="36"/>
        <end position="53"/>
    </location>
</feature>
<evidence type="ECO:0000313" key="3">
    <source>
        <dbReference type="Proteomes" id="UP001420932"/>
    </source>
</evidence>
<evidence type="ECO:0000256" key="1">
    <source>
        <dbReference type="SAM" id="MobiDB-lite"/>
    </source>
</evidence>
<feature type="compositionally biased region" description="Pro residues" evidence="1">
    <location>
        <begin position="54"/>
        <end position="64"/>
    </location>
</feature>
<organism evidence="2 3">
    <name type="scientific">Stephania yunnanensis</name>
    <dbReference type="NCBI Taxonomy" id="152371"/>
    <lineage>
        <taxon>Eukaryota</taxon>
        <taxon>Viridiplantae</taxon>
        <taxon>Streptophyta</taxon>
        <taxon>Embryophyta</taxon>
        <taxon>Tracheophyta</taxon>
        <taxon>Spermatophyta</taxon>
        <taxon>Magnoliopsida</taxon>
        <taxon>Ranunculales</taxon>
        <taxon>Menispermaceae</taxon>
        <taxon>Menispermoideae</taxon>
        <taxon>Cissampelideae</taxon>
        <taxon>Stephania</taxon>
    </lineage>
</organism>
<proteinExistence type="predicted"/>
<dbReference type="PANTHER" id="PTHR32011:SF2">
    <property type="entry name" value="OS08G0472400 PROTEIN"/>
    <property type="match status" value="1"/>
</dbReference>
<gene>
    <name evidence="2" type="ORF">Syun_017234</name>
</gene>
<keyword evidence="3" id="KW-1185">Reference proteome</keyword>
<dbReference type="AlphaFoldDB" id="A0AAP0P268"/>
<dbReference type="Proteomes" id="UP001420932">
    <property type="component" value="Unassembled WGS sequence"/>
</dbReference>
<dbReference type="EMBL" id="JBBNAF010000007">
    <property type="protein sequence ID" value="KAK9128437.1"/>
    <property type="molecule type" value="Genomic_DNA"/>
</dbReference>
<evidence type="ECO:0000313" key="2">
    <source>
        <dbReference type="EMBL" id="KAK9128437.1"/>
    </source>
</evidence>